<dbReference type="KEGG" id="dsf:UWK_01659"/>
<dbReference type="InterPro" id="IPR011990">
    <property type="entry name" value="TPR-like_helical_dom_sf"/>
</dbReference>
<keyword evidence="5" id="KW-1133">Transmembrane helix</keyword>
<dbReference type="HOGENOM" id="CLU_065982_2_0_7"/>
<evidence type="ECO:0000256" key="4">
    <source>
        <dbReference type="SAM" id="MobiDB-lite"/>
    </source>
</evidence>
<keyword evidence="8" id="KW-1185">Reference proteome</keyword>
<feature type="region of interest" description="Disordered" evidence="4">
    <location>
        <begin position="260"/>
        <end position="279"/>
    </location>
</feature>
<evidence type="ECO:0000256" key="5">
    <source>
        <dbReference type="SAM" id="Phobius"/>
    </source>
</evidence>
<dbReference type="InterPro" id="IPR017689">
    <property type="entry name" value="BamD"/>
</dbReference>
<keyword evidence="2 5" id="KW-0472">Membrane</keyword>
<dbReference type="HAMAP" id="MF_00922">
    <property type="entry name" value="OM_assembly_BamD"/>
    <property type="match status" value="1"/>
</dbReference>
<dbReference type="Proteomes" id="UP000011721">
    <property type="component" value="Chromosome"/>
</dbReference>
<dbReference type="Pfam" id="PF13525">
    <property type="entry name" value="YfiO"/>
    <property type="match status" value="1"/>
</dbReference>
<proteinExistence type="inferred from homology"/>
<dbReference type="InterPro" id="IPR039565">
    <property type="entry name" value="BamD-like"/>
</dbReference>
<feature type="transmembrane region" description="Helical" evidence="5">
    <location>
        <begin position="20"/>
        <end position="40"/>
    </location>
</feature>
<dbReference type="eggNOG" id="COG4105">
    <property type="taxonomic scope" value="Bacteria"/>
</dbReference>
<reference evidence="8" key="1">
    <citation type="journal article" date="2013" name="Stand. Genomic Sci.">
        <title>Complete genome sequence of Desulfocapsa sulfexigens, a marine deltaproteobacterium specialized in disproportionating inorganic sulfur compounds.</title>
        <authorList>
            <person name="Finster K.W."/>
            <person name="Kjeldsen K.U."/>
            <person name="Kube M."/>
            <person name="Reinhardt R."/>
            <person name="Mussmann M."/>
            <person name="Amann R."/>
            <person name="Schreiber L."/>
        </authorList>
    </citation>
    <scope>NUCLEOTIDE SEQUENCE [LARGE SCALE GENOMIC DNA]</scope>
    <source>
        <strain evidence="8">DSM 10523 / SB164P1</strain>
    </source>
</reference>
<dbReference type="Gene3D" id="1.25.40.10">
    <property type="entry name" value="Tetratricopeptide repeat domain"/>
    <property type="match status" value="1"/>
</dbReference>
<evidence type="ECO:0000259" key="6">
    <source>
        <dbReference type="Pfam" id="PF13525"/>
    </source>
</evidence>
<dbReference type="SUPFAM" id="SSF48452">
    <property type="entry name" value="TPR-like"/>
    <property type="match status" value="1"/>
</dbReference>
<evidence type="ECO:0000313" key="8">
    <source>
        <dbReference type="Proteomes" id="UP000011721"/>
    </source>
</evidence>
<dbReference type="EMBL" id="CP003985">
    <property type="protein sequence ID" value="AGF78217.1"/>
    <property type="molecule type" value="Genomic_DNA"/>
</dbReference>
<evidence type="ECO:0000256" key="2">
    <source>
        <dbReference type="ARBA" id="ARBA00023136"/>
    </source>
</evidence>
<organism evidence="7 8">
    <name type="scientific">Desulfocapsa sulfexigens (strain DSM 10523 / SB164P1)</name>
    <dbReference type="NCBI Taxonomy" id="1167006"/>
    <lineage>
        <taxon>Bacteria</taxon>
        <taxon>Pseudomonadati</taxon>
        <taxon>Thermodesulfobacteriota</taxon>
        <taxon>Desulfobulbia</taxon>
        <taxon>Desulfobulbales</taxon>
        <taxon>Desulfocapsaceae</taxon>
        <taxon>Desulfocapsa</taxon>
    </lineage>
</organism>
<gene>
    <name evidence="7" type="ordered locus">UWK_01659</name>
</gene>
<accession>M1P971</accession>
<dbReference type="AlphaFoldDB" id="M1P971"/>
<evidence type="ECO:0000256" key="1">
    <source>
        <dbReference type="ARBA" id="ARBA00022729"/>
    </source>
</evidence>
<evidence type="ECO:0000256" key="3">
    <source>
        <dbReference type="ARBA" id="ARBA00023237"/>
    </source>
</evidence>
<keyword evidence="1" id="KW-0732">Signal</keyword>
<feature type="domain" description="Outer membrane lipoprotein BamD-like" evidence="6">
    <location>
        <begin position="58"/>
        <end position="228"/>
    </location>
</feature>
<name>M1P971_DESSD</name>
<dbReference type="STRING" id="1167006.UWK_01659"/>
<dbReference type="NCBIfam" id="TIGR03302">
    <property type="entry name" value="OM_YfiO"/>
    <property type="match status" value="1"/>
</dbReference>
<keyword evidence="5" id="KW-0812">Transmembrane</keyword>
<dbReference type="RefSeq" id="WP_015403908.1">
    <property type="nucleotide sequence ID" value="NC_020304.1"/>
</dbReference>
<sequence>MPCVSPLIRPLSFVRFTLNIVFISTLLLSLGGCAQISGLFGGDGKEKDVRLSAQTLAGEGMEEFSNGRYYKARKIFDEILDYYPFSPEAMLAQLKGADCNYYMENYQEALMLYHEFEERHPTNEAIPYVMYQIAMSHYQQIDRIDRDTNGAENAIREFSKLLRAFPDSPYRNEARARIRAANEFLVNHEYFVVEFYLRTEKYKEAQTRLQYLINTYPDATITPKATKLLKRLEAGDPPGFNLSSWFKKTLLPDWAQFKSEEDSGVPSSLNEVEPLNTRY</sequence>
<evidence type="ECO:0000313" key="7">
    <source>
        <dbReference type="EMBL" id="AGF78217.1"/>
    </source>
</evidence>
<keyword evidence="3" id="KW-0998">Cell outer membrane</keyword>
<protein>
    <submittedName>
        <fullName evidence="7">Beta-barrel assembly machine subunit BamD</fullName>
    </submittedName>
</protein>